<dbReference type="OrthoDB" id="441812at2759"/>
<reference evidence="1" key="1">
    <citation type="submission" date="2021-02" db="EMBL/GenBank/DDBJ databases">
        <authorList>
            <person name="Dougan E. K."/>
            <person name="Rhodes N."/>
            <person name="Thang M."/>
            <person name="Chan C."/>
        </authorList>
    </citation>
    <scope>NUCLEOTIDE SEQUENCE</scope>
</reference>
<name>A0A813AES4_9DINO</name>
<accession>A0A813AES4</accession>
<dbReference type="Proteomes" id="UP000601435">
    <property type="component" value="Unassembled WGS sequence"/>
</dbReference>
<protein>
    <submittedName>
        <fullName evidence="1">CLASP protein</fullName>
    </submittedName>
</protein>
<sequence length="243" mass="26311">MTDGRILRYPVLQSAAAFGFVTTSQHHERHAPHVVWSRGDVDAKRRRVAPRLPRFSGAPRSSVAAALREAGGTWHEALCFAEPPALSVPGVRLARAVPAGTLLCQVPSQLHFSRPQCQAAAPAIYAGCEALPSADPEKRGEAADALCMALLLSSQRSGEAGRARDAQAGEQWPALWRALAAVLLGFGQDFEKHPYTSAWQGCVKRDHSSAEPELLAAQAQYVRTVYSCICDTLSSEHLRHLDE</sequence>
<organism evidence="1 2">
    <name type="scientific">Symbiodinium necroappetens</name>
    <dbReference type="NCBI Taxonomy" id="1628268"/>
    <lineage>
        <taxon>Eukaryota</taxon>
        <taxon>Sar</taxon>
        <taxon>Alveolata</taxon>
        <taxon>Dinophyceae</taxon>
        <taxon>Suessiales</taxon>
        <taxon>Symbiodiniaceae</taxon>
        <taxon>Symbiodinium</taxon>
    </lineage>
</organism>
<proteinExistence type="predicted"/>
<comment type="caution">
    <text evidence="1">The sequence shown here is derived from an EMBL/GenBank/DDBJ whole genome shotgun (WGS) entry which is preliminary data.</text>
</comment>
<evidence type="ECO:0000313" key="2">
    <source>
        <dbReference type="Proteomes" id="UP000601435"/>
    </source>
</evidence>
<dbReference type="AlphaFoldDB" id="A0A813AES4"/>
<gene>
    <name evidence="1" type="primary">CLASP</name>
    <name evidence="1" type="ORF">SNEC2469_LOCUS27699</name>
</gene>
<dbReference type="EMBL" id="CAJNJA010058807">
    <property type="protein sequence ID" value="CAE7865642.1"/>
    <property type="molecule type" value="Genomic_DNA"/>
</dbReference>
<keyword evidence="2" id="KW-1185">Reference proteome</keyword>
<evidence type="ECO:0000313" key="1">
    <source>
        <dbReference type="EMBL" id="CAE7865642.1"/>
    </source>
</evidence>
<feature type="non-terminal residue" evidence="1">
    <location>
        <position position="243"/>
    </location>
</feature>